<dbReference type="Proteomes" id="UP000027238">
    <property type="component" value="Unassembled WGS sequence"/>
</dbReference>
<comment type="caution">
    <text evidence="1">The sequence shown here is derived from an EMBL/GenBank/DDBJ whole genome shotgun (WGS) entry which is preliminary data.</text>
</comment>
<dbReference type="eggNOG" id="ENOG502SW3I">
    <property type="taxonomic scope" value="Eukaryota"/>
</dbReference>
<protein>
    <submittedName>
        <fullName evidence="1">Uncharacterized protein</fullName>
    </submittedName>
</protein>
<evidence type="ECO:0000313" key="1">
    <source>
        <dbReference type="EMBL" id="KDN71522.1"/>
    </source>
</evidence>
<organism evidence="1 2">
    <name type="scientific">Colletotrichum sublineola</name>
    <name type="common">Sorghum anthracnose fungus</name>
    <dbReference type="NCBI Taxonomy" id="1173701"/>
    <lineage>
        <taxon>Eukaryota</taxon>
        <taxon>Fungi</taxon>
        <taxon>Dikarya</taxon>
        <taxon>Ascomycota</taxon>
        <taxon>Pezizomycotina</taxon>
        <taxon>Sordariomycetes</taxon>
        <taxon>Hypocreomycetidae</taxon>
        <taxon>Glomerellales</taxon>
        <taxon>Glomerellaceae</taxon>
        <taxon>Colletotrichum</taxon>
        <taxon>Colletotrichum graminicola species complex</taxon>
    </lineage>
</organism>
<dbReference type="HOGENOM" id="CLU_1754034_0_0_1"/>
<proteinExistence type="predicted"/>
<dbReference type="EMBL" id="JMSE01000172">
    <property type="protein sequence ID" value="KDN71522.1"/>
    <property type="molecule type" value="Genomic_DNA"/>
</dbReference>
<sequence length="149" mass="17141">YYTAVDLFLSLLYDYYADALSFGYFKGYSNIKHSVRHSPHNLLTTKGYTTAALTVLTSDAGATSAAREKRERLLRIICGADELKPFARERQQINVAIEGEEVAFRLKQVVSLNVQRMVGWQQTFKTVIRPVFQLMRFFLVEHRSSTLRL</sequence>
<reference evidence="2" key="1">
    <citation type="journal article" date="2014" name="Genome Announc.">
        <title>Draft genome sequence of Colletotrichum sublineola, a destructive pathogen of cultivated sorghum.</title>
        <authorList>
            <person name="Baroncelli R."/>
            <person name="Sanz-Martin J.M."/>
            <person name="Rech G.E."/>
            <person name="Sukno S.A."/>
            <person name="Thon M.R."/>
        </authorList>
    </citation>
    <scope>NUCLEOTIDE SEQUENCE [LARGE SCALE GENOMIC DNA]</scope>
    <source>
        <strain evidence="2">TX430BB</strain>
    </source>
</reference>
<dbReference type="AlphaFoldDB" id="A0A066XRN7"/>
<dbReference type="OrthoDB" id="4851706at2759"/>
<name>A0A066XRN7_COLSU</name>
<feature type="non-terminal residue" evidence="1">
    <location>
        <position position="1"/>
    </location>
</feature>
<keyword evidence="2" id="KW-1185">Reference proteome</keyword>
<accession>A0A066XRN7</accession>
<gene>
    <name evidence="1" type="ORF">CSUB01_12613</name>
</gene>
<evidence type="ECO:0000313" key="2">
    <source>
        <dbReference type="Proteomes" id="UP000027238"/>
    </source>
</evidence>